<protein>
    <submittedName>
        <fullName evidence="1">Uncharacterized protein</fullName>
    </submittedName>
</protein>
<dbReference type="EMBL" id="BNAW01000001">
    <property type="protein sequence ID" value="GHF91878.1"/>
    <property type="molecule type" value="Genomic_DNA"/>
</dbReference>
<reference evidence="2" key="1">
    <citation type="journal article" date="2019" name="Int. J. Syst. Evol. Microbiol.">
        <title>The Global Catalogue of Microorganisms (GCM) 10K type strain sequencing project: providing services to taxonomists for standard genome sequencing and annotation.</title>
        <authorList>
            <consortium name="The Broad Institute Genomics Platform"/>
            <consortium name="The Broad Institute Genome Sequencing Center for Infectious Disease"/>
            <person name="Wu L."/>
            <person name="Ma J."/>
        </authorList>
    </citation>
    <scope>NUCLEOTIDE SEQUENCE [LARGE SCALE GENOMIC DNA]</scope>
    <source>
        <strain evidence="2">CGMCC 4.7680</strain>
    </source>
</reference>
<evidence type="ECO:0000313" key="1">
    <source>
        <dbReference type="EMBL" id="GHF91878.1"/>
    </source>
</evidence>
<proteinExistence type="predicted"/>
<name>A0ABQ3JWB3_9PSEU</name>
<comment type="caution">
    <text evidence="1">The sequence shown here is derived from an EMBL/GenBank/DDBJ whole genome shotgun (WGS) entry which is preliminary data.</text>
</comment>
<accession>A0ABQ3JWB3</accession>
<gene>
    <name evidence="1" type="ORF">GCM10017567_02630</name>
</gene>
<sequence length="241" mass="25573">MSRFVKPALWTFGALAAGGLAFWLLLALDIPYRSTATPVTTPVPSTAPPPEQRAWVLDVRAGPDDRSAVLHVNLPPCAEAPHARVTEAGDRVEAEVLFRPRKGVRCTPGPADFPITTAAPIGNRPVIVNGGDAWPVAAGPKQCYPGLGCDPPADHCDPAWIAQRNGGADAEYSGTTRSCDQDWLIQDRQRHGGQAATRVVYRWASYGWASFAEAKGGGCAELLAADPKFPTALCQNLAPPS</sequence>
<evidence type="ECO:0000313" key="2">
    <source>
        <dbReference type="Proteomes" id="UP000649955"/>
    </source>
</evidence>
<organism evidence="1 2">
    <name type="scientific">Amycolatopsis bullii</name>
    <dbReference type="NCBI Taxonomy" id="941987"/>
    <lineage>
        <taxon>Bacteria</taxon>
        <taxon>Bacillati</taxon>
        <taxon>Actinomycetota</taxon>
        <taxon>Actinomycetes</taxon>
        <taxon>Pseudonocardiales</taxon>
        <taxon>Pseudonocardiaceae</taxon>
        <taxon>Amycolatopsis</taxon>
    </lineage>
</organism>
<dbReference type="Proteomes" id="UP000649955">
    <property type="component" value="Unassembled WGS sequence"/>
</dbReference>
<dbReference type="RefSeq" id="WP_191306153.1">
    <property type="nucleotide sequence ID" value="NZ_BNAW01000001.1"/>
</dbReference>
<keyword evidence="2" id="KW-1185">Reference proteome</keyword>